<gene>
    <name evidence="2" type="ORF">RFULGI_LOCUS8829</name>
</gene>
<reference evidence="2" key="1">
    <citation type="submission" date="2021-06" db="EMBL/GenBank/DDBJ databases">
        <authorList>
            <person name="Kallberg Y."/>
            <person name="Tangrot J."/>
            <person name="Rosling A."/>
        </authorList>
    </citation>
    <scope>NUCLEOTIDE SEQUENCE</scope>
    <source>
        <strain evidence="2">IN212</strain>
    </source>
</reference>
<protein>
    <submittedName>
        <fullName evidence="2">6650_t:CDS:1</fullName>
    </submittedName>
</protein>
<evidence type="ECO:0000313" key="2">
    <source>
        <dbReference type="EMBL" id="CAG8660464.1"/>
    </source>
</evidence>
<dbReference type="Proteomes" id="UP000789396">
    <property type="component" value="Unassembled WGS sequence"/>
</dbReference>
<proteinExistence type="predicted"/>
<keyword evidence="3" id="KW-1185">Reference proteome</keyword>
<dbReference type="EMBL" id="CAJVPZ010014747">
    <property type="protein sequence ID" value="CAG8660464.1"/>
    <property type="molecule type" value="Genomic_DNA"/>
</dbReference>
<feature type="non-terminal residue" evidence="2">
    <location>
        <position position="117"/>
    </location>
</feature>
<accession>A0A9N9E0T7</accession>
<sequence>MKDTFINLPKIVVLMNDTVVQHEQENGNESDNSSEFDESEFGVCFSRKNHDELLMNNFLMDVDNLALANDNDLLHIEEEISNSQNGSSVKGQKQGRKRLRRSESNHSDIFTTEIRQQ</sequence>
<evidence type="ECO:0000256" key="1">
    <source>
        <dbReference type="SAM" id="MobiDB-lite"/>
    </source>
</evidence>
<evidence type="ECO:0000313" key="3">
    <source>
        <dbReference type="Proteomes" id="UP000789396"/>
    </source>
</evidence>
<feature type="compositionally biased region" description="Polar residues" evidence="1">
    <location>
        <begin position="107"/>
        <end position="117"/>
    </location>
</feature>
<name>A0A9N9E0T7_9GLOM</name>
<feature type="region of interest" description="Disordered" evidence="1">
    <location>
        <begin position="79"/>
        <end position="117"/>
    </location>
</feature>
<organism evidence="2 3">
    <name type="scientific">Racocetra fulgida</name>
    <dbReference type="NCBI Taxonomy" id="60492"/>
    <lineage>
        <taxon>Eukaryota</taxon>
        <taxon>Fungi</taxon>
        <taxon>Fungi incertae sedis</taxon>
        <taxon>Mucoromycota</taxon>
        <taxon>Glomeromycotina</taxon>
        <taxon>Glomeromycetes</taxon>
        <taxon>Diversisporales</taxon>
        <taxon>Gigasporaceae</taxon>
        <taxon>Racocetra</taxon>
    </lineage>
</organism>
<comment type="caution">
    <text evidence="2">The sequence shown here is derived from an EMBL/GenBank/DDBJ whole genome shotgun (WGS) entry which is preliminary data.</text>
</comment>
<dbReference type="AlphaFoldDB" id="A0A9N9E0T7"/>